<dbReference type="Gene3D" id="2.30.42.10">
    <property type="match status" value="1"/>
</dbReference>
<dbReference type="EMBL" id="JASVEJ010000026">
    <property type="protein sequence ID" value="MDL5057222.1"/>
    <property type="molecule type" value="Genomic_DNA"/>
</dbReference>
<dbReference type="SMART" id="SM00228">
    <property type="entry name" value="PDZ"/>
    <property type="match status" value="1"/>
</dbReference>
<keyword evidence="7" id="KW-1185">Reference proteome</keyword>
<evidence type="ECO:0000259" key="5">
    <source>
        <dbReference type="PROSITE" id="PS50106"/>
    </source>
</evidence>
<dbReference type="SUPFAM" id="SSF50494">
    <property type="entry name" value="Trypsin-like serine proteases"/>
    <property type="match status" value="1"/>
</dbReference>
<evidence type="ECO:0000313" key="6">
    <source>
        <dbReference type="EMBL" id="MDL5057222.1"/>
    </source>
</evidence>
<comment type="caution">
    <text evidence="6">The sequence shown here is derived from an EMBL/GenBank/DDBJ whole genome shotgun (WGS) entry which is preliminary data.</text>
</comment>
<dbReference type="Pfam" id="PF13180">
    <property type="entry name" value="PDZ_2"/>
    <property type="match status" value="1"/>
</dbReference>
<dbReference type="Pfam" id="PF13365">
    <property type="entry name" value="Trypsin_2"/>
    <property type="match status" value="1"/>
</dbReference>
<proteinExistence type="inferred from homology"/>
<keyword evidence="3 6" id="KW-0378">Hydrolase</keyword>
<protein>
    <submittedName>
        <fullName evidence="6">HhoA/HhoB/HtrA family serine endopeptidase</fullName>
        <ecNumber evidence="6">3.4.21.-</ecNumber>
    </submittedName>
</protein>
<dbReference type="RefSeq" id="WP_286004431.1">
    <property type="nucleotide sequence ID" value="NZ_JASVEJ010000026.1"/>
</dbReference>
<dbReference type="PANTHER" id="PTHR22939:SF129">
    <property type="entry name" value="SERINE PROTEASE HTRA2, MITOCHONDRIAL"/>
    <property type="match status" value="1"/>
</dbReference>
<evidence type="ECO:0000256" key="3">
    <source>
        <dbReference type="ARBA" id="ARBA00022801"/>
    </source>
</evidence>
<dbReference type="EC" id="3.4.21.-" evidence="6"/>
<evidence type="ECO:0000256" key="1">
    <source>
        <dbReference type="ARBA" id="ARBA00010541"/>
    </source>
</evidence>
<dbReference type="InterPro" id="IPR009003">
    <property type="entry name" value="Peptidase_S1_PA"/>
</dbReference>
<reference evidence="6 7" key="1">
    <citation type="submission" date="2023-06" db="EMBL/GenBank/DDBJ databases">
        <title>Whole genome sequence of Oscillatoria calcuttensis NRMC-F 0142.</title>
        <authorList>
            <person name="Shakena Fathima T."/>
            <person name="Muralitharan G."/>
            <person name="Thajuddin N."/>
        </authorList>
    </citation>
    <scope>NUCLEOTIDE SEQUENCE [LARGE SCALE GENOMIC DNA]</scope>
    <source>
        <strain evidence="6 7">NRMC-F 0142</strain>
    </source>
</reference>
<sequence>MSRKHHQVEEGSFDAHQADWVSRESHPVTSPSTDLKTHGTDKGWGNTAVYILLLVAGAGVAFAGDRLLNPSEITVQPPLAPAFHPLQGWIDSDSNSIAAAVEKVGPAVVRIDATRTVASRERDFTFNPLFDEFFQPPERSQIEQGVGSGFIMESQGIILTNAHVIAGADRVSVTLKDGREFAGEVLGEDPLTDVAVVKIPAANLPTVTLGDSMSVKPGEWAIAIGNPLGLDNTVTAGIISATGRSSSDVGVPDKRVGFLQTDAAINPGNSGGPLLNQSGEVIGMNTAIIGGAQGLGFAIPIHTASAIAQQLIATGKAEHPYLGIRMVTLSPAMRAKINRDRPQGLTVSTDKGVLIVGVTPNAPAAKAGLQVGDIIQAIDEQPMTSFDGVQRAIEAQSVGSQLRFEILRQNRTLSLVVELGSLPSQN</sequence>
<evidence type="ECO:0000256" key="2">
    <source>
        <dbReference type="ARBA" id="ARBA00022670"/>
    </source>
</evidence>
<dbReference type="InterPro" id="IPR048172">
    <property type="entry name" value="HhoA_HhoB_HtrA-like"/>
</dbReference>
<feature type="domain" description="PDZ" evidence="5">
    <location>
        <begin position="326"/>
        <end position="410"/>
    </location>
</feature>
<evidence type="ECO:0000313" key="7">
    <source>
        <dbReference type="Proteomes" id="UP001230986"/>
    </source>
</evidence>
<organism evidence="6 7">
    <name type="scientific">Geitlerinema calcuttense NRMC-F 0142</name>
    <dbReference type="NCBI Taxonomy" id="2922238"/>
    <lineage>
        <taxon>Bacteria</taxon>
        <taxon>Bacillati</taxon>
        <taxon>Cyanobacteriota</taxon>
        <taxon>Cyanophyceae</taxon>
        <taxon>Geitlerinematales</taxon>
        <taxon>Geitlerinemataceae</taxon>
        <taxon>Geitlerinema</taxon>
    </lineage>
</organism>
<accession>A0ABT7LYX7</accession>
<dbReference type="PANTHER" id="PTHR22939">
    <property type="entry name" value="SERINE PROTEASE FAMILY S1C HTRA-RELATED"/>
    <property type="match status" value="1"/>
</dbReference>
<dbReference type="InterPro" id="IPR036034">
    <property type="entry name" value="PDZ_sf"/>
</dbReference>
<dbReference type="InterPro" id="IPR001940">
    <property type="entry name" value="Peptidase_S1C"/>
</dbReference>
<comment type="similarity">
    <text evidence="1">Belongs to the peptidase S1C family.</text>
</comment>
<dbReference type="NCBIfam" id="NF041521">
    <property type="entry name" value="HhoA_HhoB_HtrA"/>
    <property type="match status" value="1"/>
</dbReference>
<gene>
    <name evidence="6" type="ORF">QQ055_07060</name>
</gene>
<dbReference type="PRINTS" id="PR00834">
    <property type="entry name" value="PROTEASES2C"/>
</dbReference>
<dbReference type="SUPFAM" id="SSF50156">
    <property type="entry name" value="PDZ domain-like"/>
    <property type="match status" value="1"/>
</dbReference>
<dbReference type="PROSITE" id="PS50106">
    <property type="entry name" value="PDZ"/>
    <property type="match status" value="1"/>
</dbReference>
<dbReference type="InterPro" id="IPR043504">
    <property type="entry name" value="Peptidase_S1_PA_chymotrypsin"/>
</dbReference>
<feature type="region of interest" description="Disordered" evidence="4">
    <location>
        <begin position="1"/>
        <end position="39"/>
    </location>
</feature>
<dbReference type="GO" id="GO:0016787">
    <property type="term" value="F:hydrolase activity"/>
    <property type="evidence" value="ECO:0007669"/>
    <property type="project" value="UniProtKB-KW"/>
</dbReference>
<name>A0ABT7LYX7_9CYAN</name>
<dbReference type="InterPro" id="IPR001478">
    <property type="entry name" value="PDZ"/>
</dbReference>
<keyword evidence="2" id="KW-0645">Protease</keyword>
<dbReference type="Gene3D" id="2.40.10.10">
    <property type="entry name" value="Trypsin-like serine proteases"/>
    <property type="match status" value="2"/>
</dbReference>
<dbReference type="Proteomes" id="UP001230986">
    <property type="component" value="Unassembled WGS sequence"/>
</dbReference>
<evidence type="ECO:0000256" key="4">
    <source>
        <dbReference type="SAM" id="MobiDB-lite"/>
    </source>
</evidence>